<feature type="transmembrane region" description="Helical" evidence="1">
    <location>
        <begin position="20"/>
        <end position="41"/>
    </location>
</feature>
<feature type="transmembrane region" description="Helical" evidence="1">
    <location>
        <begin position="155"/>
        <end position="178"/>
    </location>
</feature>
<keyword evidence="3" id="KW-1185">Reference proteome</keyword>
<comment type="caution">
    <text evidence="2">The sequence shown here is derived from an EMBL/GenBank/DDBJ whole genome shotgun (WGS) entry which is preliminary data.</text>
</comment>
<organism evidence="2 3">
    <name type="scientific">Kribbella shirazensis</name>
    <dbReference type="NCBI Taxonomy" id="1105143"/>
    <lineage>
        <taxon>Bacteria</taxon>
        <taxon>Bacillati</taxon>
        <taxon>Actinomycetota</taxon>
        <taxon>Actinomycetes</taxon>
        <taxon>Propionibacteriales</taxon>
        <taxon>Kribbellaceae</taxon>
        <taxon>Kribbella</taxon>
    </lineage>
</organism>
<dbReference type="RefSeq" id="WP_167210457.1">
    <property type="nucleotide sequence ID" value="NZ_JAASRO010000001.1"/>
</dbReference>
<evidence type="ECO:0000313" key="2">
    <source>
        <dbReference type="EMBL" id="NIK59152.1"/>
    </source>
</evidence>
<feature type="transmembrane region" description="Helical" evidence="1">
    <location>
        <begin position="505"/>
        <end position="531"/>
    </location>
</feature>
<keyword evidence="1" id="KW-1133">Transmembrane helix</keyword>
<proteinExistence type="predicted"/>
<keyword evidence="1" id="KW-0472">Membrane</keyword>
<dbReference type="AlphaFoldDB" id="A0A7X5VEN0"/>
<gene>
    <name evidence="2" type="ORF">BJY22_004869</name>
</gene>
<feature type="transmembrane region" description="Helical" evidence="1">
    <location>
        <begin position="244"/>
        <end position="265"/>
    </location>
</feature>
<feature type="transmembrane region" description="Helical" evidence="1">
    <location>
        <begin position="190"/>
        <end position="209"/>
    </location>
</feature>
<feature type="transmembrane region" description="Helical" evidence="1">
    <location>
        <begin position="122"/>
        <end position="149"/>
    </location>
</feature>
<evidence type="ECO:0000256" key="1">
    <source>
        <dbReference type="SAM" id="Phobius"/>
    </source>
</evidence>
<feature type="transmembrane region" description="Helical" evidence="1">
    <location>
        <begin position="391"/>
        <end position="414"/>
    </location>
</feature>
<feature type="transmembrane region" description="Helical" evidence="1">
    <location>
        <begin position="434"/>
        <end position="458"/>
    </location>
</feature>
<reference evidence="2 3" key="1">
    <citation type="submission" date="2020-03" db="EMBL/GenBank/DDBJ databases">
        <title>Sequencing the genomes of 1000 actinobacteria strains.</title>
        <authorList>
            <person name="Klenk H.-P."/>
        </authorList>
    </citation>
    <scope>NUCLEOTIDE SEQUENCE [LARGE SCALE GENOMIC DNA]</scope>
    <source>
        <strain evidence="2 3">DSM 45490</strain>
    </source>
</reference>
<accession>A0A7X5VEN0</accession>
<feature type="transmembrane region" description="Helical" evidence="1">
    <location>
        <begin position="303"/>
        <end position="324"/>
    </location>
</feature>
<dbReference type="EMBL" id="JAASRO010000001">
    <property type="protein sequence ID" value="NIK59152.1"/>
    <property type="molecule type" value="Genomic_DNA"/>
</dbReference>
<dbReference type="Proteomes" id="UP000555407">
    <property type="component" value="Unassembled WGS sequence"/>
</dbReference>
<keyword evidence="1" id="KW-0812">Transmembrane</keyword>
<protein>
    <submittedName>
        <fullName evidence="2">ABC-2 type transport system permease protein</fullName>
    </submittedName>
</protein>
<name>A0A7X5VEN0_9ACTN</name>
<evidence type="ECO:0000313" key="3">
    <source>
        <dbReference type="Proteomes" id="UP000555407"/>
    </source>
</evidence>
<feature type="transmembrane region" description="Helical" evidence="1">
    <location>
        <begin position="465"/>
        <end position="485"/>
    </location>
</feature>
<feature type="transmembrane region" description="Helical" evidence="1">
    <location>
        <begin position="83"/>
        <end position="101"/>
    </location>
</feature>
<sequence length="540" mass="55142">MNALAGTVRLTHLALRRDRLTLPIWILALAGFLSATTALWASELSNHADLVQDTEVAAGSAGIRMLGLASGATIGAYAMVRDFLLLAVLAALMSTFAIVRHTRQGEETGRAELVGAAVVGRAAALAAAMIVTVAANVVLALLLALGLIVTGQPTAGSLVAGAAVAGVGIVFAGIAAVTSQLASTTRGASGMAAAVLGVSFLLSGVGNMAGQVDSTGLTVHSAWPSWLSPIGWGQQMRPFGGDHWWPLVLAVVLTGACVALAGVLVSRRDFGSGLVPQRAGPARAGRALRSPFGLAFRLQRGALLGWAVAMLGFGLVMGGLAAQVRDSTGASRDWYLETGGTESIVDAYRASILQMAGAAAAMYVVQVLLRLRTEEADGPLEVILATAVGRIRWVAGYAVTALLGAIALVLLFALGVGTTAGGTLGDPARQIARVVGPALVQLPGILVIGGVVVALIAVLPRYAVVASWTVMLWSILAGPLFGPGLNLPQWALNSSPFTHVPKAPAVEITVLPVSGLLAATASITLAGLLWLRHRDTKLPA</sequence>